<dbReference type="PANTHER" id="PTHR37478">
    <property type="match status" value="1"/>
</dbReference>
<organism evidence="3 4">
    <name type="scientific">Pelotomaculum propionicicum</name>
    <dbReference type="NCBI Taxonomy" id="258475"/>
    <lineage>
        <taxon>Bacteria</taxon>
        <taxon>Bacillati</taxon>
        <taxon>Bacillota</taxon>
        <taxon>Clostridia</taxon>
        <taxon>Eubacteriales</taxon>
        <taxon>Desulfotomaculaceae</taxon>
        <taxon>Pelotomaculum</taxon>
    </lineage>
</organism>
<reference evidence="3 4" key="1">
    <citation type="journal article" date="2018" name="Environ. Microbiol.">
        <title>Novel energy conservation strategies and behaviour of Pelotomaculum schinkii driving syntrophic propionate catabolism.</title>
        <authorList>
            <person name="Hidalgo-Ahumada C.A.P."/>
            <person name="Nobu M.K."/>
            <person name="Narihiro T."/>
            <person name="Tamaki H."/>
            <person name="Liu W.T."/>
            <person name="Kamagata Y."/>
            <person name="Stams A.J.M."/>
            <person name="Imachi H."/>
            <person name="Sousa D.Z."/>
        </authorList>
    </citation>
    <scope>NUCLEOTIDE SEQUENCE [LARGE SCALE GENOMIC DNA]</scope>
    <source>
        <strain evidence="3 4">MGP</strain>
    </source>
</reference>
<dbReference type="EMBL" id="QFFZ01000007">
    <property type="protein sequence ID" value="TEB12427.1"/>
    <property type="molecule type" value="Genomic_DNA"/>
</dbReference>
<comment type="caution">
    <text evidence="3">The sequence shown here is derived from an EMBL/GenBank/DDBJ whole genome shotgun (WGS) entry which is preliminary data.</text>
</comment>
<dbReference type="RefSeq" id="WP_134212919.1">
    <property type="nucleotide sequence ID" value="NZ_QFFZ01000007.1"/>
</dbReference>
<dbReference type="HAMAP" id="MF_00674">
    <property type="entry name" value="UPF0251"/>
    <property type="match status" value="1"/>
</dbReference>
<evidence type="ECO:0000256" key="2">
    <source>
        <dbReference type="HAMAP-Rule" id="MF_00674"/>
    </source>
</evidence>
<dbReference type="Proteomes" id="UP000297597">
    <property type="component" value="Unassembled WGS sequence"/>
</dbReference>
<dbReference type="InterPro" id="IPR036388">
    <property type="entry name" value="WH-like_DNA-bd_sf"/>
</dbReference>
<dbReference type="AlphaFoldDB" id="A0A4Y7RVX9"/>
<keyword evidence="4" id="KW-1185">Reference proteome</keyword>
<dbReference type="InterPro" id="IPR002852">
    <property type="entry name" value="UPF0251"/>
</dbReference>
<dbReference type="PANTHER" id="PTHR37478:SF2">
    <property type="entry name" value="UPF0251 PROTEIN TK0562"/>
    <property type="match status" value="1"/>
</dbReference>
<evidence type="ECO:0000313" key="3">
    <source>
        <dbReference type="EMBL" id="TEB12427.1"/>
    </source>
</evidence>
<dbReference type="Gene3D" id="1.10.10.10">
    <property type="entry name" value="Winged helix-like DNA-binding domain superfamily/Winged helix DNA-binding domain"/>
    <property type="match status" value="1"/>
</dbReference>
<accession>A0A4Y7RVX9</accession>
<dbReference type="OrthoDB" id="280278at2"/>
<dbReference type="Pfam" id="PF02001">
    <property type="entry name" value="DUF134"/>
    <property type="match status" value="1"/>
</dbReference>
<name>A0A4Y7RVX9_9FIRM</name>
<proteinExistence type="inferred from homology"/>
<protein>
    <recommendedName>
        <fullName evidence="2">UPF0251 protein Pmgp_01044</fullName>
    </recommendedName>
</protein>
<evidence type="ECO:0000313" key="4">
    <source>
        <dbReference type="Proteomes" id="UP000297597"/>
    </source>
</evidence>
<sequence>MPRPPKCRRVEQLPGFTYFKPSGIPMSELSEIMLSVEELEAIRLRDLLGLDHEVSAEKMSVSRPTFHRILASARQKIAQALVNGAALRVTGGNFKLIQYNLKCLACGHQWEGTICRRLTVCPLCYGKDWQKIDLK</sequence>
<gene>
    <name evidence="3" type="ORF">Pmgp_01044</name>
</gene>
<comment type="similarity">
    <text evidence="1 2">Belongs to the UPF0251 family.</text>
</comment>
<evidence type="ECO:0000256" key="1">
    <source>
        <dbReference type="ARBA" id="ARBA00009350"/>
    </source>
</evidence>